<sequence>MTAALPVASEMGNRKSIKKRRRGKKGAQVADVHKVATATKEAGLSKPPTNQSHHNADATWTMYLILTAAAAVGAWFDLVTRVVADDYTSRWCKFLFVILVCINVRTHVQLGAKPWTIRAVMYIACNFAGATTICIARAEVPAYLRNAQPWINVMTAGALVEGLLFDGASRRVRSMWLRVLCVVPVSLWKTKTLGKLIHDCYVTSVPLHQTMPMVTADMAASGIMMLFLSYVDLYGATALPKLTQLQRLKDIALHVIVVGFIALVWKTEEAAPWLHPHAAPVAGGLVLLYNLVKFCWLPLEFALVPNPKQM</sequence>
<evidence type="ECO:0000313" key="2">
    <source>
        <dbReference type="EMBL" id="RHX96514.1"/>
    </source>
</evidence>
<feature type="region of interest" description="Disordered" evidence="1">
    <location>
        <begin position="1"/>
        <end position="30"/>
    </location>
</feature>
<comment type="caution">
    <text evidence="2">The sequence shown here is derived from an EMBL/GenBank/DDBJ whole genome shotgun (WGS) entry which is preliminary data.</text>
</comment>
<evidence type="ECO:0000313" key="3">
    <source>
        <dbReference type="Proteomes" id="UP000265427"/>
    </source>
</evidence>
<dbReference type="Proteomes" id="UP000265427">
    <property type="component" value="Unassembled WGS sequence"/>
</dbReference>
<dbReference type="VEuPathDB" id="FungiDB:H257_01081"/>
<gene>
    <name evidence="2" type="ORF">DYB36_013938</name>
</gene>
<dbReference type="AlphaFoldDB" id="A0A396ZR86"/>
<accession>A0A396ZR86</accession>
<proteinExistence type="predicted"/>
<feature type="compositionally biased region" description="Basic residues" evidence="1">
    <location>
        <begin position="15"/>
        <end position="25"/>
    </location>
</feature>
<reference evidence="2 3" key="1">
    <citation type="submission" date="2018-08" db="EMBL/GenBank/DDBJ databases">
        <title>Aphanomyces genome sequencing and annotation.</title>
        <authorList>
            <person name="Minardi D."/>
            <person name="Oidtmann B."/>
            <person name="Van Der Giezen M."/>
            <person name="Studholme D.J."/>
        </authorList>
    </citation>
    <scope>NUCLEOTIDE SEQUENCE [LARGE SCALE GENOMIC DNA]</scope>
    <source>
        <strain evidence="2 3">Kv</strain>
    </source>
</reference>
<organism evidence="2 3">
    <name type="scientific">Aphanomyces astaci</name>
    <name type="common">Crayfish plague agent</name>
    <dbReference type="NCBI Taxonomy" id="112090"/>
    <lineage>
        <taxon>Eukaryota</taxon>
        <taxon>Sar</taxon>
        <taxon>Stramenopiles</taxon>
        <taxon>Oomycota</taxon>
        <taxon>Saprolegniomycetes</taxon>
        <taxon>Saprolegniales</taxon>
        <taxon>Verrucalvaceae</taxon>
        <taxon>Aphanomyces</taxon>
    </lineage>
</organism>
<evidence type="ECO:0000256" key="1">
    <source>
        <dbReference type="SAM" id="MobiDB-lite"/>
    </source>
</evidence>
<protein>
    <submittedName>
        <fullName evidence="2">Uncharacterized protein</fullName>
    </submittedName>
</protein>
<name>A0A396ZR86_APHAT</name>
<dbReference type="EMBL" id="QUSZ01011958">
    <property type="protein sequence ID" value="RHX96514.1"/>
    <property type="molecule type" value="Genomic_DNA"/>
</dbReference>